<gene>
    <name evidence="7" type="ORF">OL497_21570</name>
</gene>
<dbReference type="InterPro" id="IPR011990">
    <property type="entry name" value="TPR-like_helical_dom_sf"/>
</dbReference>
<comment type="subcellular location">
    <subcellularLocation>
        <location evidence="1">Cell outer membrane</location>
    </subcellularLocation>
</comment>
<evidence type="ECO:0000313" key="7">
    <source>
        <dbReference type="EMBL" id="MCW3486506.1"/>
    </source>
</evidence>
<evidence type="ECO:0000256" key="3">
    <source>
        <dbReference type="ARBA" id="ARBA00022729"/>
    </source>
</evidence>
<comment type="caution">
    <text evidence="7">The sequence shown here is derived from an EMBL/GenBank/DDBJ whole genome shotgun (WGS) entry which is preliminary data.</text>
</comment>
<evidence type="ECO:0000256" key="4">
    <source>
        <dbReference type="ARBA" id="ARBA00023136"/>
    </source>
</evidence>
<protein>
    <submittedName>
        <fullName evidence="7">RagB/SusD family nutrient uptake outer membrane protein</fullName>
    </submittedName>
</protein>
<keyword evidence="4" id="KW-0472">Membrane</keyword>
<evidence type="ECO:0000259" key="6">
    <source>
        <dbReference type="Pfam" id="PF07980"/>
    </source>
</evidence>
<dbReference type="InterPro" id="IPR012944">
    <property type="entry name" value="SusD_RagB_dom"/>
</dbReference>
<evidence type="ECO:0000256" key="5">
    <source>
        <dbReference type="ARBA" id="ARBA00023237"/>
    </source>
</evidence>
<reference evidence="7 8" key="1">
    <citation type="submission" date="2022-10" db="EMBL/GenBank/DDBJ databases">
        <title>Chitinophaga nivalis PC15 sp. nov., isolated from Pyeongchang county, South Korea.</title>
        <authorList>
            <person name="Trinh H.N."/>
        </authorList>
    </citation>
    <scope>NUCLEOTIDE SEQUENCE [LARGE SCALE GENOMIC DNA]</scope>
    <source>
        <strain evidence="7 8">PC14</strain>
    </source>
</reference>
<evidence type="ECO:0000256" key="2">
    <source>
        <dbReference type="ARBA" id="ARBA00006275"/>
    </source>
</evidence>
<keyword evidence="3" id="KW-0732">Signal</keyword>
<keyword evidence="8" id="KW-1185">Reference proteome</keyword>
<dbReference type="SUPFAM" id="SSF48452">
    <property type="entry name" value="TPR-like"/>
    <property type="match status" value="1"/>
</dbReference>
<feature type="domain" description="RagB/SusD" evidence="6">
    <location>
        <begin position="333"/>
        <end position="419"/>
    </location>
</feature>
<sequence length="438" mass="48822">MKTYFPYIFLLVSFICLQACQKGEINSLNTPTVDEIIKNPSKSDLYNLVTGAESGMRNNFSVYLDITGMIGRESYRFSGSEPRYTTDILGGGTKTLDNNTFYLTNPWAARYQVIRQCFIIIEATKNARPEIATEAQKKAYYGFAKTLIGYQLLLNINLTDSNGARIPVADNTQLGDIVKDPQKVYDAIIGFLDAGKADLTGADVPFPLSSGFNGFKDAAGLIKFNRAIAARVQLYRKNWTGALTALSESFYSLDGDFNTGINHVFSTNGGDQPNPLFIAPNSNGDVRLAHPSFEQDTIGGDDRLNKTSVRISPASQSGLTSNRDVIIWTSLSAPVSLIRNEELILIYAEAKLQTNAFTEAVKALDRIRAGHHLPPYKGKENATELLQDLLYQRRYSLFLEGHRWIDLRRYRLLNTLPIDRADDDVWSKFPIPQAESNI</sequence>
<dbReference type="Pfam" id="PF07980">
    <property type="entry name" value="SusD_RagB"/>
    <property type="match status" value="1"/>
</dbReference>
<dbReference type="RefSeq" id="WP_264733322.1">
    <property type="nucleotide sequence ID" value="NZ_JAPDNR010000001.1"/>
</dbReference>
<organism evidence="7 8">
    <name type="scientific">Chitinophaga nivalis</name>
    <dbReference type="NCBI Taxonomy" id="2991709"/>
    <lineage>
        <taxon>Bacteria</taxon>
        <taxon>Pseudomonadati</taxon>
        <taxon>Bacteroidota</taxon>
        <taxon>Chitinophagia</taxon>
        <taxon>Chitinophagales</taxon>
        <taxon>Chitinophagaceae</taxon>
        <taxon>Chitinophaga</taxon>
    </lineage>
</organism>
<dbReference type="Gene3D" id="1.25.40.390">
    <property type="match status" value="1"/>
</dbReference>
<proteinExistence type="inferred from homology"/>
<dbReference type="Proteomes" id="UP001207742">
    <property type="component" value="Unassembled WGS sequence"/>
</dbReference>
<keyword evidence="5" id="KW-0998">Cell outer membrane</keyword>
<name>A0ABT3IRA0_9BACT</name>
<dbReference type="EMBL" id="JAPDNS010000002">
    <property type="protein sequence ID" value="MCW3486506.1"/>
    <property type="molecule type" value="Genomic_DNA"/>
</dbReference>
<accession>A0ABT3IRA0</accession>
<evidence type="ECO:0000313" key="8">
    <source>
        <dbReference type="Proteomes" id="UP001207742"/>
    </source>
</evidence>
<dbReference type="CDD" id="cd08977">
    <property type="entry name" value="SusD"/>
    <property type="match status" value="1"/>
</dbReference>
<comment type="similarity">
    <text evidence="2">Belongs to the SusD family.</text>
</comment>
<evidence type="ECO:0000256" key="1">
    <source>
        <dbReference type="ARBA" id="ARBA00004442"/>
    </source>
</evidence>